<evidence type="ECO:0000313" key="3">
    <source>
        <dbReference type="Proteomes" id="UP000272778"/>
    </source>
</evidence>
<keyword evidence="3" id="KW-1185">Reference proteome</keyword>
<dbReference type="SUPFAM" id="SSF56300">
    <property type="entry name" value="Metallo-dependent phosphatases"/>
    <property type="match status" value="1"/>
</dbReference>
<name>A0A3N6PHP2_9BURK</name>
<dbReference type="PANTHER" id="PTHR42850">
    <property type="entry name" value="METALLOPHOSPHOESTERASE"/>
    <property type="match status" value="1"/>
</dbReference>
<dbReference type="AlphaFoldDB" id="A0A3N6PHP2"/>
<accession>A0A3N6PHP2</accession>
<dbReference type="Pfam" id="PF00149">
    <property type="entry name" value="Metallophos"/>
    <property type="match status" value="1"/>
</dbReference>
<dbReference type="InterPro" id="IPR004843">
    <property type="entry name" value="Calcineurin-like_PHP"/>
</dbReference>
<dbReference type="EMBL" id="RQIS01000029">
    <property type="protein sequence ID" value="RQH00200.1"/>
    <property type="molecule type" value="Genomic_DNA"/>
</dbReference>
<dbReference type="Gene3D" id="3.60.21.10">
    <property type="match status" value="1"/>
</dbReference>
<dbReference type="GO" id="GO:0016791">
    <property type="term" value="F:phosphatase activity"/>
    <property type="evidence" value="ECO:0007669"/>
    <property type="project" value="TreeGrafter"/>
</dbReference>
<gene>
    <name evidence="2" type="ORF">D1Y85_25525</name>
</gene>
<comment type="caution">
    <text evidence="2">The sequence shown here is derived from an EMBL/GenBank/DDBJ whole genome shotgun (WGS) entry which is preliminary data.</text>
</comment>
<dbReference type="GO" id="GO:0005737">
    <property type="term" value="C:cytoplasm"/>
    <property type="evidence" value="ECO:0007669"/>
    <property type="project" value="TreeGrafter"/>
</dbReference>
<protein>
    <submittedName>
        <fullName evidence="2">Serine/threonine protein phosphatase</fullName>
    </submittedName>
</protein>
<dbReference type="RefSeq" id="WP_124153860.1">
    <property type="nucleotide sequence ID" value="NZ_RQIS01000029.1"/>
</dbReference>
<proteinExistence type="predicted"/>
<sequence>MSNENATAVCRYALNSHGRDFVVGDVHGCFSLLDAELAGRGFDLERDRLFSVGDLIDRGPESPSVLDAVRRHRVQAVRGNHEQGILDWRSHTERAHDSERMEAMCTNPDQAIAEWVFHDGSTSELVHNGGQWFLELYRSRRNEERERTQHILSYLSGLPYALEIETAYGRVGIVHAEPVREEWDDLTWSLASGSIATYEREQMLWDRRRWKGRELSTYVDGVTAVIVGHTPTGNVAQRGNVINIDTGASYTNGRITLLDLADVPAWLSRGDLPLTRLLG</sequence>
<dbReference type="OrthoDB" id="9807890at2"/>
<feature type="domain" description="Calcineurin-like phosphoesterase" evidence="1">
    <location>
        <begin position="22"/>
        <end position="231"/>
    </location>
</feature>
<dbReference type="PANTHER" id="PTHR42850:SF4">
    <property type="entry name" value="ZINC-DEPENDENT ENDOPOLYPHOSPHATASE"/>
    <property type="match status" value="1"/>
</dbReference>
<reference evidence="2 3" key="1">
    <citation type="submission" date="2018-11" db="EMBL/GenBank/DDBJ databases">
        <title>Paraburkholderia sp. DHOA04, isolated from soil.</title>
        <authorList>
            <person name="Gao Z.-H."/>
            <person name="Qiu L.-H."/>
            <person name="Fu J.-C."/>
        </authorList>
    </citation>
    <scope>NUCLEOTIDE SEQUENCE [LARGE SCALE GENOMIC DNA]</scope>
    <source>
        <strain evidence="2 3">DHOA04</strain>
    </source>
</reference>
<evidence type="ECO:0000313" key="2">
    <source>
        <dbReference type="EMBL" id="RQH00200.1"/>
    </source>
</evidence>
<dbReference type="InterPro" id="IPR050126">
    <property type="entry name" value="Ap4A_hydrolase"/>
</dbReference>
<evidence type="ECO:0000259" key="1">
    <source>
        <dbReference type="Pfam" id="PF00149"/>
    </source>
</evidence>
<dbReference type="Proteomes" id="UP000272778">
    <property type="component" value="Unassembled WGS sequence"/>
</dbReference>
<organism evidence="2 3">
    <name type="scientific">Paraburkholderia dinghuensis</name>
    <dbReference type="NCBI Taxonomy" id="2305225"/>
    <lineage>
        <taxon>Bacteria</taxon>
        <taxon>Pseudomonadati</taxon>
        <taxon>Pseudomonadota</taxon>
        <taxon>Betaproteobacteria</taxon>
        <taxon>Burkholderiales</taxon>
        <taxon>Burkholderiaceae</taxon>
        <taxon>Paraburkholderia</taxon>
    </lineage>
</organism>
<dbReference type="InterPro" id="IPR029052">
    <property type="entry name" value="Metallo-depent_PP-like"/>
</dbReference>